<proteinExistence type="predicted"/>
<keyword evidence="2" id="KW-1185">Reference proteome</keyword>
<dbReference type="Proteomes" id="UP000698752">
    <property type="component" value="Unassembled WGS sequence"/>
</dbReference>
<dbReference type="InterPro" id="IPR021927">
    <property type="entry name" value="DUF3540"/>
</dbReference>
<gene>
    <name evidence="1" type="ORF">GXW78_19130</name>
</gene>
<reference evidence="2" key="1">
    <citation type="journal article" date="2021" name="Syst. Appl. Microbiol.">
        <title>Roseomonas hellenica sp. nov., isolated from roots of wild-growing Alkanna tinctoria.</title>
        <authorList>
            <person name="Rat A."/>
            <person name="Naranjo H.D."/>
            <person name="Lebbe L."/>
            <person name="Cnockaert M."/>
            <person name="Krigas N."/>
            <person name="Grigoriadou K."/>
            <person name="Maloupa E."/>
            <person name="Willems A."/>
        </authorList>
    </citation>
    <scope>NUCLEOTIDE SEQUENCE [LARGE SCALE GENOMIC DNA]</scope>
    <source>
        <strain evidence="2">LMG 31159</strain>
    </source>
</reference>
<dbReference type="EMBL" id="JAAEDI010000021">
    <property type="protein sequence ID" value="MBR0651791.1"/>
    <property type="molecule type" value="Genomic_DNA"/>
</dbReference>
<protein>
    <submittedName>
        <fullName evidence="1">DUF3540 domain-containing protein</fullName>
    </submittedName>
</protein>
<evidence type="ECO:0000313" key="1">
    <source>
        <dbReference type="EMBL" id="MBR0651791.1"/>
    </source>
</evidence>
<dbReference type="RefSeq" id="WP_211870505.1">
    <property type="nucleotide sequence ID" value="NZ_JAAEDI010000021.1"/>
</dbReference>
<dbReference type="Pfam" id="PF12059">
    <property type="entry name" value="DUF3540"/>
    <property type="match status" value="1"/>
</dbReference>
<evidence type="ECO:0000313" key="2">
    <source>
        <dbReference type="Proteomes" id="UP000698752"/>
    </source>
</evidence>
<accession>A0ABS5EL85</accession>
<name>A0ABS5EL85_9PROT</name>
<comment type="caution">
    <text evidence="1">The sequence shown here is derived from an EMBL/GenBank/DDBJ whole genome shotgun (WGS) entry which is preliminary data.</text>
</comment>
<organism evidence="1 2">
    <name type="scientific">Neoroseomonas terrae</name>
    <dbReference type="NCBI Taxonomy" id="424799"/>
    <lineage>
        <taxon>Bacteria</taxon>
        <taxon>Pseudomonadati</taxon>
        <taxon>Pseudomonadota</taxon>
        <taxon>Alphaproteobacteria</taxon>
        <taxon>Acetobacterales</taxon>
        <taxon>Acetobacteraceae</taxon>
        <taxon>Neoroseomonas</taxon>
    </lineage>
</organism>
<sequence length="198" mass="21033">MNAMTGMSLMGEVTLAAEVVAREGAGLTLLAAGERLDARRAFSCLVDPEPGDRVLVARDHDAAFVLAVLERRGAAPMRVALPDGSAVTAGEGRLDLSAGTLVLQARQGEVMVEDLALRGAKATMRVGTATAIVEALETLAERVIGRFRRSYRFVEETEQLRARDIDQRASGHLHLKGDTATIQAGAVVKVDGHQIHLG</sequence>